<evidence type="ECO:0000313" key="11">
    <source>
        <dbReference type="Proteomes" id="UP000627538"/>
    </source>
</evidence>
<dbReference type="PROSITE" id="PS00194">
    <property type="entry name" value="THIOREDOXIN_1"/>
    <property type="match status" value="1"/>
</dbReference>
<dbReference type="CDD" id="cd02947">
    <property type="entry name" value="TRX_family"/>
    <property type="match status" value="1"/>
</dbReference>
<keyword evidence="2" id="KW-0813">Transport</keyword>
<dbReference type="SUPFAM" id="SSF52833">
    <property type="entry name" value="Thioredoxin-like"/>
    <property type="match status" value="1"/>
</dbReference>
<evidence type="ECO:0000259" key="9">
    <source>
        <dbReference type="PROSITE" id="PS51352"/>
    </source>
</evidence>
<feature type="active site" description="Nucleophile" evidence="7">
    <location>
        <position position="35"/>
    </location>
</feature>
<feature type="site" description="Contributes to redox potential value" evidence="7">
    <location>
        <position position="33"/>
    </location>
</feature>
<evidence type="ECO:0000256" key="4">
    <source>
        <dbReference type="ARBA" id="ARBA00023157"/>
    </source>
</evidence>
<dbReference type="InterPro" id="IPR036249">
    <property type="entry name" value="Thioredoxin-like_sf"/>
</dbReference>
<dbReference type="RefSeq" id="WP_191071604.1">
    <property type="nucleotide sequence ID" value="NZ_CP060506.1"/>
</dbReference>
<dbReference type="PANTHER" id="PTHR45663">
    <property type="entry name" value="GEO12009P1"/>
    <property type="match status" value="1"/>
</dbReference>
<feature type="active site" description="Nucleophile" evidence="7">
    <location>
        <position position="32"/>
    </location>
</feature>
<dbReference type="PANTHER" id="PTHR45663:SF11">
    <property type="entry name" value="GEO12009P1"/>
    <property type="match status" value="1"/>
</dbReference>
<feature type="site" description="Contributes to redox potential value" evidence="7">
    <location>
        <position position="34"/>
    </location>
</feature>
<keyword evidence="4 8" id="KW-1015">Disulfide bond</keyword>
<dbReference type="PROSITE" id="PS51352">
    <property type="entry name" value="THIOREDOXIN_2"/>
    <property type="match status" value="1"/>
</dbReference>
<keyword evidence="3" id="KW-0249">Electron transport</keyword>
<feature type="disulfide bond" description="Redox-active" evidence="8">
    <location>
        <begin position="32"/>
        <end position="35"/>
    </location>
</feature>
<dbReference type="GO" id="GO:0005737">
    <property type="term" value="C:cytoplasm"/>
    <property type="evidence" value="ECO:0007669"/>
    <property type="project" value="TreeGrafter"/>
</dbReference>
<evidence type="ECO:0000256" key="2">
    <source>
        <dbReference type="ARBA" id="ARBA00022448"/>
    </source>
</evidence>
<reference evidence="10 11" key="1">
    <citation type="submission" date="2020-08" db="EMBL/GenBank/DDBJ databases">
        <title>Winkia gen. nov., sp. nov., isolated from faeces of the Anser albifrons in China.</title>
        <authorList>
            <person name="Liu Q."/>
        </authorList>
    </citation>
    <scope>NUCLEOTIDE SEQUENCE [LARGE SCALE GENOMIC DNA]</scope>
    <source>
        <strain evidence="10 11">C62</strain>
    </source>
</reference>
<dbReference type="PIRSF" id="PIRSF000077">
    <property type="entry name" value="Thioredoxin"/>
    <property type="match status" value="1"/>
</dbReference>
<dbReference type="AlphaFoldDB" id="A0A8I0GC53"/>
<name>A0A8I0GC53_9ACTO</name>
<feature type="domain" description="Thioredoxin" evidence="9">
    <location>
        <begin position="1"/>
        <end position="106"/>
    </location>
</feature>
<dbReference type="Proteomes" id="UP000627538">
    <property type="component" value="Unassembled WGS sequence"/>
</dbReference>
<evidence type="ECO:0000256" key="3">
    <source>
        <dbReference type="ARBA" id="ARBA00022982"/>
    </source>
</evidence>
<evidence type="ECO:0000313" key="10">
    <source>
        <dbReference type="EMBL" id="MBD3689566.1"/>
    </source>
</evidence>
<dbReference type="InterPro" id="IPR013766">
    <property type="entry name" value="Thioredoxin_domain"/>
</dbReference>
<evidence type="ECO:0000256" key="8">
    <source>
        <dbReference type="PIRSR" id="PIRSR000077-4"/>
    </source>
</evidence>
<dbReference type="EMBL" id="JACRUO010000001">
    <property type="protein sequence ID" value="MBD3689566.1"/>
    <property type="molecule type" value="Genomic_DNA"/>
</dbReference>
<dbReference type="Pfam" id="PF00085">
    <property type="entry name" value="Thioredoxin"/>
    <property type="match status" value="1"/>
</dbReference>
<sequence>MSNLEPIMLDELDARVAAADKPVLVDLWAPWCGYCMRNMPIVEELAKEHADEVEVLGLNVDDNPTARETFGIATIPSYVLFAGGTQHVIRGSQTKKALLQAIADAS</sequence>
<gene>
    <name evidence="10" type="ORF">H8R10_04915</name>
</gene>
<comment type="similarity">
    <text evidence="1 6">Belongs to the thioredoxin family.</text>
</comment>
<evidence type="ECO:0000256" key="6">
    <source>
        <dbReference type="PIRNR" id="PIRNR000077"/>
    </source>
</evidence>
<dbReference type="Gene3D" id="3.40.30.10">
    <property type="entry name" value="Glutaredoxin"/>
    <property type="match status" value="1"/>
</dbReference>
<protein>
    <recommendedName>
        <fullName evidence="6">Thioredoxin</fullName>
    </recommendedName>
</protein>
<proteinExistence type="inferred from homology"/>
<dbReference type="GO" id="GO:0015035">
    <property type="term" value="F:protein-disulfide reductase activity"/>
    <property type="evidence" value="ECO:0007669"/>
    <property type="project" value="InterPro"/>
</dbReference>
<organism evidence="10 11">
    <name type="scientific">Nanchangia anserum</name>
    <dbReference type="NCBI Taxonomy" id="2692125"/>
    <lineage>
        <taxon>Bacteria</taxon>
        <taxon>Bacillati</taxon>
        <taxon>Actinomycetota</taxon>
        <taxon>Actinomycetes</taxon>
        <taxon>Actinomycetales</taxon>
        <taxon>Actinomycetaceae</taxon>
        <taxon>Nanchangia</taxon>
    </lineage>
</organism>
<dbReference type="InterPro" id="IPR005746">
    <property type="entry name" value="Thioredoxin"/>
</dbReference>
<accession>A0A8I0GC53</accession>
<feature type="site" description="Deprotonates C-terminal active site Cys" evidence="7">
    <location>
        <position position="26"/>
    </location>
</feature>
<evidence type="ECO:0000256" key="7">
    <source>
        <dbReference type="PIRSR" id="PIRSR000077-1"/>
    </source>
</evidence>
<evidence type="ECO:0000256" key="5">
    <source>
        <dbReference type="ARBA" id="ARBA00023284"/>
    </source>
</evidence>
<evidence type="ECO:0000256" key="1">
    <source>
        <dbReference type="ARBA" id="ARBA00008987"/>
    </source>
</evidence>
<dbReference type="InterPro" id="IPR017937">
    <property type="entry name" value="Thioredoxin_CS"/>
</dbReference>
<keyword evidence="11" id="KW-1185">Reference proteome</keyword>
<comment type="caution">
    <text evidence="10">The sequence shown here is derived from an EMBL/GenBank/DDBJ whole genome shotgun (WGS) entry which is preliminary data.</text>
</comment>
<keyword evidence="5 8" id="KW-0676">Redox-active center</keyword>